<dbReference type="PANTHER" id="PTHR10815:SF13">
    <property type="entry name" value="METHYLATED-DNA--PROTEIN-CYSTEINE METHYLTRANSFERASE"/>
    <property type="match status" value="1"/>
</dbReference>
<dbReference type="GO" id="GO:0003908">
    <property type="term" value="F:methylated-DNA-[protein]-cysteine S-methyltransferase activity"/>
    <property type="evidence" value="ECO:0007669"/>
    <property type="project" value="UniProtKB-EC"/>
</dbReference>
<keyword evidence="13" id="KW-1185">Reference proteome</keyword>
<dbReference type="Pfam" id="PF12833">
    <property type="entry name" value="HTH_18"/>
    <property type="match status" value="1"/>
</dbReference>
<evidence type="ECO:0000256" key="1">
    <source>
        <dbReference type="ARBA" id="ARBA00001286"/>
    </source>
</evidence>
<evidence type="ECO:0000256" key="7">
    <source>
        <dbReference type="ARBA" id="ARBA00023015"/>
    </source>
</evidence>
<evidence type="ECO:0000313" key="12">
    <source>
        <dbReference type="EMBL" id="TDR80095.1"/>
    </source>
</evidence>
<dbReference type="GO" id="GO:0003700">
    <property type="term" value="F:DNA-binding transcription factor activity"/>
    <property type="evidence" value="ECO:0007669"/>
    <property type="project" value="InterPro"/>
</dbReference>
<dbReference type="Gene3D" id="1.10.10.60">
    <property type="entry name" value="Homeodomain-like"/>
    <property type="match status" value="1"/>
</dbReference>
<evidence type="ECO:0000256" key="5">
    <source>
        <dbReference type="ARBA" id="ARBA00022679"/>
    </source>
</evidence>
<sequence length="286" mass="31431">MTSTSFAESARHYDQVARAIDYLQVHREAQPSLEQLAGALHLSPFHLQRLFAEWAGISPKRFLQYLTKQYALEQLARERDVLSVAQSAGLSSTSRLHELMISCEAMTPGEIKAGGQGVTLGCGFGASPFGQVLLAWNDRGLCHFAFCCADETAMLAELRAHWPRADYQRDDARAGEWLARIFPRTPTRGSLHLLLKGTNFQIKVWEALLSIAPGEMVSYGELAVRAGAPKAQRAIGSALAANAIGFLIPCHRVIRASGEVGQYRWGSERKRAMLAWEAARAAPAVR</sequence>
<comment type="similarity">
    <text evidence="2">Belongs to the MGMT family.</text>
</comment>
<dbReference type="AlphaFoldDB" id="A0A4R7B8H4"/>
<organism evidence="12 13">
    <name type="scientific">Paludibacterium purpuratum</name>
    <dbReference type="NCBI Taxonomy" id="1144873"/>
    <lineage>
        <taxon>Bacteria</taxon>
        <taxon>Pseudomonadati</taxon>
        <taxon>Pseudomonadota</taxon>
        <taxon>Betaproteobacteria</taxon>
        <taxon>Neisseriales</taxon>
        <taxon>Chromobacteriaceae</taxon>
        <taxon>Paludibacterium</taxon>
    </lineage>
</organism>
<keyword evidence="9" id="KW-0234">DNA repair</keyword>
<accession>A0A4R7B8H4</accession>
<comment type="caution">
    <text evidence="12">The sequence shown here is derived from an EMBL/GenBank/DDBJ whole genome shotgun (WGS) entry which is preliminary data.</text>
</comment>
<dbReference type="PANTHER" id="PTHR10815">
    <property type="entry name" value="METHYLATED-DNA--PROTEIN-CYSTEINE METHYLTRANSFERASE"/>
    <property type="match status" value="1"/>
</dbReference>
<dbReference type="GO" id="GO:0032259">
    <property type="term" value="P:methylation"/>
    <property type="evidence" value="ECO:0007669"/>
    <property type="project" value="UniProtKB-KW"/>
</dbReference>
<dbReference type="InterPro" id="IPR036388">
    <property type="entry name" value="WH-like_DNA-bd_sf"/>
</dbReference>
<dbReference type="Proteomes" id="UP000295611">
    <property type="component" value="Unassembled WGS sequence"/>
</dbReference>
<dbReference type="GO" id="GO:0006281">
    <property type="term" value="P:DNA repair"/>
    <property type="evidence" value="ECO:0007669"/>
    <property type="project" value="UniProtKB-KW"/>
</dbReference>
<dbReference type="InterPro" id="IPR036217">
    <property type="entry name" value="MethylDNA_cys_MeTrfase_DNAb"/>
</dbReference>
<dbReference type="SMART" id="SM00342">
    <property type="entry name" value="HTH_ARAC"/>
    <property type="match status" value="1"/>
</dbReference>
<keyword evidence="4 12" id="KW-0489">Methyltransferase</keyword>
<gene>
    <name evidence="12" type="ORF">DFP86_106238</name>
</gene>
<dbReference type="NCBIfam" id="TIGR00589">
    <property type="entry name" value="ogt"/>
    <property type="match status" value="1"/>
</dbReference>
<evidence type="ECO:0000256" key="10">
    <source>
        <dbReference type="ARBA" id="ARBA00049348"/>
    </source>
</evidence>
<dbReference type="CDD" id="cd06445">
    <property type="entry name" value="ATase"/>
    <property type="match status" value="1"/>
</dbReference>
<evidence type="ECO:0000256" key="3">
    <source>
        <dbReference type="ARBA" id="ARBA00011918"/>
    </source>
</evidence>
<protein>
    <recommendedName>
        <fullName evidence="3">methylated-DNA--[protein]-cysteine S-methyltransferase</fullName>
        <ecNumber evidence="3">2.1.1.63</ecNumber>
    </recommendedName>
</protein>
<keyword evidence="7" id="KW-0805">Transcription regulation</keyword>
<dbReference type="EMBL" id="SNZP01000006">
    <property type="protein sequence ID" value="TDR80095.1"/>
    <property type="molecule type" value="Genomic_DNA"/>
</dbReference>
<dbReference type="PROSITE" id="PS01124">
    <property type="entry name" value="HTH_ARAC_FAMILY_2"/>
    <property type="match status" value="1"/>
</dbReference>
<dbReference type="InterPro" id="IPR009057">
    <property type="entry name" value="Homeodomain-like_sf"/>
</dbReference>
<evidence type="ECO:0000256" key="9">
    <source>
        <dbReference type="ARBA" id="ARBA00023204"/>
    </source>
</evidence>
<dbReference type="SUPFAM" id="SSF46767">
    <property type="entry name" value="Methylated DNA-protein cysteine methyltransferase, C-terminal domain"/>
    <property type="match status" value="1"/>
</dbReference>
<proteinExistence type="inferred from homology"/>
<dbReference type="SUPFAM" id="SSF53155">
    <property type="entry name" value="Methylated DNA-protein cysteine methyltransferase domain"/>
    <property type="match status" value="1"/>
</dbReference>
<dbReference type="EC" id="2.1.1.63" evidence="3"/>
<dbReference type="InterPro" id="IPR018060">
    <property type="entry name" value="HTH_AraC"/>
</dbReference>
<keyword evidence="8" id="KW-0804">Transcription</keyword>
<evidence type="ECO:0000256" key="8">
    <source>
        <dbReference type="ARBA" id="ARBA00023163"/>
    </source>
</evidence>
<dbReference type="Gene3D" id="3.30.160.70">
    <property type="entry name" value="Methylated DNA-protein cysteine methyltransferase domain"/>
    <property type="match status" value="1"/>
</dbReference>
<evidence type="ECO:0000256" key="6">
    <source>
        <dbReference type="ARBA" id="ARBA00022763"/>
    </source>
</evidence>
<comment type="catalytic activity">
    <reaction evidence="10">
        <text>a 6-O-methyl-2'-deoxyguanosine in DNA + L-cysteinyl-[protein] = S-methyl-L-cysteinyl-[protein] + a 2'-deoxyguanosine in DNA</text>
        <dbReference type="Rhea" id="RHEA:24000"/>
        <dbReference type="Rhea" id="RHEA-COMP:10131"/>
        <dbReference type="Rhea" id="RHEA-COMP:10132"/>
        <dbReference type="Rhea" id="RHEA-COMP:11367"/>
        <dbReference type="Rhea" id="RHEA-COMP:11368"/>
        <dbReference type="ChEBI" id="CHEBI:29950"/>
        <dbReference type="ChEBI" id="CHEBI:82612"/>
        <dbReference type="ChEBI" id="CHEBI:85445"/>
        <dbReference type="ChEBI" id="CHEBI:85448"/>
        <dbReference type="EC" id="2.1.1.63"/>
    </reaction>
</comment>
<dbReference type="PROSITE" id="PS00374">
    <property type="entry name" value="MGMT"/>
    <property type="match status" value="1"/>
</dbReference>
<dbReference type="Gene3D" id="1.10.10.10">
    <property type="entry name" value="Winged helix-like DNA-binding domain superfamily/Winged helix DNA-binding domain"/>
    <property type="match status" value="1"/>
</dbReference>
<dbReference type="GO" id="GO:0043565">
    <property type="term" value="F:sequence-specific DNA binding"/>
    <property type="evidence" value="ECO:0007669"/>
    <property type="project" value="InterPro"/>
</dbReference>
<dbReference type="InterPro" id="IPR014048">
    <property type="entry name" value="MethylDNA_cys_MeTrfase_DNA-bd"/>
</dbReference>
<dbReference type="SUPFAM" id="SSF46689">
    <property type="entry name" value="Homeodomain-like"/>
    <property type="match status" value="1"/>
</dbReference>
<comment type="catalytic activity">
    <reaction evidence="1">
        <text>a 4-O-methyl-thymidine in DNA + L-cysteinyl-[protein] = a thymidine in DNA + S-methyl-L-cysteinyl-[protein]</text>
        <dbReference type="Rhea" id="RHEA:53428"/>
        <dbReference type="Rhea" id="RHEA-COMP:10131"/>
        <dbReference type="Rhea" id="RHEA-COMP:10132"/>
        <dbReference type="Rhea" id="RHEA-COMP:13555"/>
        <dbReference type="Rhea" id="RHEA-COMP:13556"/>
        <dbReference type="ChEBI" id="CHEBI:29950"/>
        <dbReference type="ChEBI" id="CHEBI:82612"/>
        <dbReference type="ChEBI" id="CHEBI:137386"/>
        <dbReference type="ChEBI" id="CHEBI:137387"/>
        <dbReference type="EC" id="2.1.1.63"/>
    </reaction>
</comment>
<reference evidence="12 13" key="1">
    <citation type="submission" date="2019-03" db="EMBL/GenBank/DDBJ databases">
        <title>Genomic Encyclopedia of Type Strains, Phase III (KMG-III): the genomes of soil and plant-associated and newly described type strains.</title>
        <authorList>
            <person name="Whitman W."/>
        </authorList>
    </citation>
    <scope>NUCLEOTIDE SEQUENCE [LARGE SCALE GENOMIC DNA]</scope>
    <source>
        <strain evidence="12 13">CECT 8976</strain>
    </source>
</reference>
<dbReference type="InterPro" id="IPR036631">
    <property type="entry name" value="MGMT_N_sf"/>
</dbReference>
<evidence type="ECO:0000313" key="13">
    <source>
        <dbReference type="Proteomes" id="UP000295611"/>
    </source>
</evidence>
<keyword evidence="5 12" id="KW-0808">Transferase</keyword>
<feature type="domain" description="HTH araC/xylS-type" evidence="11">
    <location>
        <begin position="17"/>
        <end position="114"/>
    </location>
</feature>
<evidence type="ECO:0000256" key="4">
    <source>
        <dbReference type="ARBA" id="ARBA00022603"/>
    </source>
</evidence>
<dbReference type="OrthoDB" id="9811249at2"/>
<name>A0A4R7B8H4_9NEIS</name>
<dbReference type="Pfam" id="PF01035">
    <property type="entry name" value="DNA_binding_1"/>
    <property type="match status" value="1"/>
</dbReference>
<evidence type="ECO:0000256" key="2">
    <source>
        <dbReference type="ARBA" id="ARBA00008711"/>
    </source>
</evidence>
<dbReference type="RefSeq" id="WP_133680476.1">
    <property type="nucleotide sequence ID" value="NZ_SNZP01000006.1"/>
</dbReference>
<keyword evidence="6" id="KW-0227">DNA damage</keyword>
<dbReference type="FunFam" id="1.10.10.10:FF:000214">
    <property type="entry name" value="Methylated-DNA--protein-cysteine methyltransferase"/>
    <property type="match status" value="1"/>
</dbReference>
<evidence type="ECO:0000259" key="11">
    <source>
        <dbReference type="PROSITE" id="PS01124"/>
    </source>
</evidence>
<dbReference type="InterPro" id="IPR001497">
    <property type="entry name" value="MethylDNA_cys_MeTrfase_AS"/>
</dbReference>